<reference evidence="1" key="1">
    <citation type="submission" date="2022-06" db="EMBL/GenBank/DDBJ databases">
        <title>Lutimaribacter sp. EGI FJ00013, a novel bacterium isolated from a salt lake sediment enrichment.</title>
        <authorList>
            <person name="Gao L."/>
            <person name="Fang B.-Z."/>
            <person name="Li W.-J."/>
        </authorList>
    </citation>
    <scope>NUCLEOTIDE SEQUENCE</scope>
    <source>
        <strain evidence="1">EGI FJ00013</strain>
    </source>
</reference>
<evidence type="ECO:0000313" key="1">
    <source>
        <dbReference type="EMBL" id="MCM2563865.1"/>
    </source>
</evidence>
<sequence length="899" mass="89657">MPTILHRAVIGADLSGLQNDIRALEVVPGDRGPTILAAGGPNGALVSLSLGAGGVAGVVSATPYTDSIAASLTGEVAVLEVDGVPHAIVGQAAGEGLVGYALEQDGTLGPAATVAMPALQAGATGVLAVSAAGFVHVASGSGTVTSLAPDAQGRLRGASVIHDSAGSHLASPVEMVTAQLGGRSYLLTLCADEDGVSAFAVDAPTGRLAISDSLGAQNGMGILDMPVALELARAGGRTFLVVASSADQGQGGALSVMELTTAGGLRPVDHVLDTLATRFGRVQDMAVVTHEGRSYVVVAGGDDGISLFTMLPDGRLLHLDTIADSGGRGLASISAMTAAMGPGGIEILVASHDQPGLSQFTVPLAGQGITRQVASGRLDGTGRDDLLSGGAGAATLVGGAGNDTLADGQGHDRLTGGAGADVFLLEPDDARDVITDFEPGRDRIDLTLYPMLYSTDQVEISTTAWGALMTIRGDVTEIRRAGGGPISAGELRAALDWETGRVPMALPDETRGTPGDDTLVGDWRSDLLIGAQGNDLLDGLAGSDRIEGGQGRDTLRGGDGADTLNAAAGNDRLEGGAGDDMLRGGNGFDRLLGGAGNDTLVGGNGRDTLRGGAGDDVLRDTGQGGAPGRDLFFGGAGDDTILGRGGNDTAHGGAGDDVIHGRRGDDFLRGGNGVDRLFGGNGDDRLEGGNGRDILRGGAGDDMLRGGGGFDRLLGGNGDDRLVGGSGRDTLRGGAGDDMLRGGNGVDRLLGGNGDDTLVGGNGRDTLRGGAGDDVLDGGGGGDRLDGRGGHDTLLGGANADTLIGGGGRDVLEAGQGFDLLIGGAGADVFVFRGGDGVNRVRDFTPGRDQLHLDVTERGFADLAVSGTDQGLRLDWSGGAVILEGVSAAGFDASDVIFL</sequence>
<keyword evidence="2" id="KW-1185">Reference proteome</keyword>
<dbReference type="Proteomes" id="UP001203036">
    <property type="component" value="Unassembled WGS sequence"/>
</dbReference>
<evidence type="ECO:0000313" key="2">
    <source>
        <dbReference type="Proteomes" id="UP001203036"/>
    </source>
</evidence>
<name>A0ACC6A0I2_9RHOB</name>
<gene>
    <name evidence="1" type="ORF">M8744_17080</name>
</gene>
<organism evidence="1 2">
    <name type="scientific">Lutimaribacter degradans</name>
    <dbReference type="NCBI Taxonomy" id="2945989"/>
    <lineage>
        <taxon>Bacteria</taxon>
        <taxon>Pseudomonadati</taxon>
        <taxon>Pseudomonadota</taxon>
        <taxon>Alphaproteobacteria</taxon>
        <taxon>Rhodobacterales</taxon>
        <taxon>Roseobacteraceae</taxon>
        <taxon>Lutimaribacter</taxon>
    </lineage>
</organism>
<comment type="caution">
    <text evidence="1">The sequence shown here is derived from an EMBL/GenBank/DDBJ whole genome shotgun (WGS) entry which is preliminary data.</text>
</comment>
<proteinExistence type="predicted"/>
<protein>
    <submittedName>
        <fullName evidence="1">Uncharacterized protein</fullName>
    </submittedName>
</protein>
<dbReference type="EMBL" id="JAMQGO010000019">
    <property type="protein sequence ID" value="MCM2563865.1"/>
    <property type="molecule type" value="Genomic_DNA"/>
</dbReference>
<accession>A0ACC6A0I2</accession>